<reference evidence="2" key="1">
    <citation type="submission" date="2017-02" db="EMBL/GenBank/DDBJ databases">
        <authorList>
            <person name="Varghese N."/>
            <person name="Submissions S."/>
        </authorList>
    </citation>
    <scope>NUCLEOTIDE SEQUENCE [LARGE SCALE GENOMIC DNA]</scope>
    <source>
        <strain evidence="2">DSM 23966</strain>
    </source>
</reference>
<evidence type="ECO:0000313" key="1">
    <source>
        <dbReference type="EMBL" id="SKB01624.1"/>
    </source>
</evidence>
<dbReference type="Proteomes" id="UP000190042">
    <property type="component" value="Unassembled WGS sequence"/>
</dbReference>
<organism evidence="1 2">
    <name type="scientific">Sporosarcina newyorkensis</name>
    <dbReference type="NCBI Taxonomy" id="759851"/>
    <lineage>
        <taxon>Bacteria</taxon>
        <taxon>Bacillati</taxon>
        <taxon>Bacillota</taxon>
        <taxon>Bacilli</taxon>
        <taxon>Bacillales</taxon>
        <taxon>Caryophanaceae</taxon>
        <taxon>Sporosarcina</taxon>
    </lineage>
</organism>
<dbReference type="EMBL" id="FUYJ01000005">
    <property type="protein sequence ID" value="SKB01624.1"/>
    <property type="molecule type" value="Genomic_DNA"/>
</dbReference>
<dbReference type="AlphaFoldDB" id="A0A1T4YIJ6"/>
<keyword evidence="2" id="KW-1185">Reference proteome</keyword>
<gene>
    <name evidence="1" type="ORF">SAMN04244570_2771</name>
</gene>
<protein>
    <submittedName>
        <fullName evidence="1">Uncharacterized protein</fullName>
    </submittedName>
</protein>
<evidence type="ECO:0000313" key="2">
    <source>
        <dbReference type="Proteomes" id="UP000190042"/>
    </source>
</evidence>
<accession>A0A1T4YIJ6</accession>
<sequence length="54" mass="6360">MKPGNRHICEMVPSHSKRIALTDERMETYITIHTFCLSAYLQKGFFMIKSGKRR</sequence>
<name>A0A1T4YIJ6_9BACL</name>
<proteinExistence type="predicted"/>